<dbReference type="Pfam" id="PF13581">
    <property type="entry name" value="HATPase_c_2"/>
    <property type="match status" value="1"/>
</dbReference>
<dbReference type="EMBL" id="JANTEZ010000001">
    <property type="protein sequence ID" value="MCS5713591.1"/>
    <property type="molecule type" value="Genomic_DNA"/>
</dbReference>
<evidence type="ECO:0000259" key="1">
    <source>
        <dbReference type="Pfam" id="PF13581"/>
    </source>
</evidence>
<evidence type="ECO:0000313" key="3">
    <source>
        <dbReference type="Proteomes" id="UP001165580"/>
    </source>
</evidence>
<feature type="domain" description="Histidine kinase/HSP90-like ATPase" evidence="1">
    <location>
        <begin position="11"/>
        <end position="131"/>
    </location>
</feature>
<comment type="caution">
    <text evidence="2">The sequence shown here is derived from an EMBL/GenBank/DDBJ whole genome shotgun (WGS) entry which is preliminary data.</text>
</comment>
<gene>
    <name evidence="2" type="ORF">NVV95_03365</name>
</gene>
<evidence type="ECO:0000313" key="2">
    <source>
        <dbReference type="EMBL" id="MCS5713591.1"/>
    </source>
</evidence>
<sequence>MTESVTSLLFNSPPDDVDAVHEFLEQVWQANPGIGEFDRMAFETALIELSANVIQHASGEGGVTCVLSVTSDADGLHASLSDTADAGGIVLVDRAMPDELSESGRGIALIQALVDELRYERIDERNVWTIRKAPQAIEPPAAAEA</sequence>
<dbReference type="Proteomes" id="UP001165580">
    <property type="component" value="Unassembled WGS sequence"/>
</dbReference>
<dbReference type="GO" id="GO:0005524">
    <property type="term" value="F:ATP binding"/>
    <property type="evidence" value="ECO:0007669"/>
    <property type="project" value="UniProtKB-KW"/>
</dbReference>
<keyword evidence="2" id="KW-0067">ATP-binding</keyword>
<organism evidence="2 3">
    <name type="scientific">Herbiconiux gentiana</name>
    <dbReference type="NCBI Taxonomy" id="2970912"/>
    <lineage>
        <taxon>Bacteria</taxon>
        <taxon>Bacillati</taxon>
        <taxon>Actinomycetota</taxon>
        <taxon>Actinomycetes</taxon>
        <taxon>Micrococcales</taxon>
        <taxon>Microbacteriaceae</taxon>
        <taxon>Herbiconiux</taxon>
    </lineage>
</organism>
<reference evidence="2" key="1">
    <citation type="submission" date="2022-08" db="EMBL/GenBank/DDBJ databases">
        <authorList>
            <person name="Deng Y."/>
            <person name="Han X.-F."/>
            <person name="Zhang Y.-Q."/>
        </authorList>
    </citation>
    <scope>NUCLEOTIDE SEQUENCE</scope>
    <source>
        <strain evidence="2">CPCC 205716</strain>
    </source>
</reference>
<keyword evidence="3" id="KW-1185">Reference proteome</keyword>
<proteinExistence type="predicted"/>
<keyword evidence="2" id="KW-0547">Nucleotide-binding</keyword>
<protein>
    <submittedName>
        <fullName evidence="2">ATP-binding protein</fullName>
    </submittedName>
</protein>
<accession>A0ABT2GBK2</accession>
<dbReference type="CDD" id="cd16936">
    <property type="entry name" value="HATPase_RsbW-like"/>
    <property type="match status" value="1"/>
</dbReference>
<dbReference type="RefSeq" id="WP_259485117.1">
    <property type="nucleotide sequence ID" value="NZ_JANTEZ010000001.1"/>
</dbReference>
<dbReference type="InterPro" id="IPR003594">
    <property type="entry name" value="HATPase_dom"/>
</dbReference>
<dbReference type="InterPro" id="IPR036890">
    <property type="entry name" value="HATPase_C_sf"/>
</dbReference>
<dbReference type="Gene3D" id="3.30.565.10">
    <property type="entry name" value="Histidine kinase-like ATPase, C-terminal domain"/>
    <property type="match status" value="1"/>
</dbReference>
<name>A0ABT2GBK2_9MICO</name>